<protein>
    <submittedName>
        <fullName evidence="1">Uncharacterized protein</fullName>
    </submittedName>
</protein>
<dbReference type="BioCyc" id="PSYR629263:G11X0-5996-MONOMER"/>
<comment type="caution">
    <text evidence="1">The sequence shown here is derived from an EMBL/GenBank/DDBJ whole genome shotgun (WGS) entry which is preliminary data.</text>
</comment>
<proteinExistence type="predicted"/>
<organism evidence="1 2">
    <name type="scientific">Pseudomonas syringae pv. pisi str. 1704B</name>
    <dbReference type="NCBI Taxonomy" id="629263"/>
    <lineage>
        <taxon>Bacteria</taxon>
        <taxon>Pseudomonadati</taxon>
        <taxon>Pseudomonadota</taxon>
        <taxon>Gammaproteobacteria</taxon>
        <taxon>Pseudomonadales</taxon>
        <taxon>Pseudomonadaceae</taxon>
        <taxon>Pseudomonas</taxon>
        <taxon>Pseudomonas syringae</taxon>
    </lineage>
</organism>
<dbReference type="Proteomes" id="UP000004986">
    <property type="component" value="Unassembled WGS sequence"/>
</dbReference>
<evidence type="ECO:0000313" key="1">
    <source>
        <dbReference type="EMBL" id="EGH46861.1"/>
    </source>
</evidence>
<sequence length="49" mass="5529">MTQPELELIMLVENRDVLLIGQGKDYATRKQALNAYVQALRTKQLRGAA</sequence>
<dbReference type="HOGENOM" id="CLU_3139773_0_0_6"/>
<dbReference type="AlphaFoldDB" id="F3GIF8"/>
<name>F3GIF8_PSESJ</name>
<gene>
    <name evidence="1" type="ORF">PSYPI_33033</name>
</gene>
<keyword evidence="2" id="KW-1185">Reference proteome</keyword>
<evidence type="ECO:0000313" key="2">
    <source>
        <dbReference type="Proteomes" id="UP000004986"/>
    </source>
</evidence>
<dbReference type="PATRIC" id="fig|629263.4.peg.5247"/>
<accession>F3GIF8</accession>
<dbReference type="EMBL" id="AEAI01001819">
    <property type="protein sequence ID" value="EGH46861.1"/>
    <property type="molecule type" value="Genomic_DNA"/>
</dbReference>
<reference evidence="1 2" key="1">
    <citation type="journal article" date="2011" name="PLoS Pathog.">
        <title>Dynamic evolution of pathogenicity revealed by sequencing and comparative genomics of 19 Pseudomonas syringae isolates.</title>
        <authorList>
            <person name="Baltrus D.A."/>
            <person name="Nishimura M.T."/>
            <person name="Romanchuk A."/>
            <person name="Chang J.H."/>
            <person name="Mukhtar M.S."/>
            <person name="Cherkis K."/>
            <person name="Roach J."/>
            <person name="Grant S.R."/>
            <person name="Jones C.D."/>
            <person name="Dangl J.L."/>
        </authorList>
    </citation>
    <scope>NUCLEOTIDE SEQUENCE [LARGE SCALE GENOMIC DNA]</scope>
    <source>
        <strain evidence="1 2">1704B</strain>
    </source>
</reference>